<proteinExistence type="predicted"/>
<evidence type="ECO:0000313" key="1">
    <source>
        <dbReference type="EMBL" id="SES28392.1"/>
    </source>
</evidence>
<dbReference type="RefSeq" id="WP_093054156.1">
    <property type="nucleotide sequence ID" value="NZ_FOGT01000014.1"/>
</dbReference>
<dbReference type="OrthoDB" id="2989116at2"/>
<dbReference type="EMBL" id="FOGT01000014">
    <property type="protein sequence ID" value="SES28392.1"/>
    <property type="molecule type" value="Genomic_DNA"/>
</dbReference>
<organism evidence="1 2">
    <name type="scientific">Salipaludibacillus aurantiacus</name>
    <dbReference type="NCBI Taxonomy" id="1601833"/>
    <lineage>
        <taxon>Bacteria</taxon>
        <taxon>Bacillati</taxon>
        <taxon>Bacillota</taxon>
        <taxon>Bacilli</taxon>
        <taxon>Bacillales</taxon>
        <taxon>Bacillaceae</taxon>
    </lineage>
</organism>
<gene>
    <name evidence="1" type="ORF">SAMN05518684_11440</name>
</gene>
<keyword evidence="2" id="KW-1185">Reference proteome</keyword>
<protein>
    <submittedName>
        <fullName evidence="1">Uncharacterized protein</fullName>
    </submittedName>
</protein>
<name>A0A1H9W396_9BACI</name>
<accession>A0A1H9W396</accession>
<dbReference type="AlphaFoldDB" id="A0A1H9W396"/>
<dbReference type="Proteomes" id="UP000198571">
    <property type="component" value="Unassembled WGS sequence"/>
</dbReference>
<reference evidence="2" key="1">
    <citation type="submission" date="2016-10" db="EMBL/GenBank/DDBJ databases">
        <authorList>
            <person name="Varghese N."/>
            <person name="Submissions S."/>
        </authorList>
    </citation>
    <scope>NUCLEOTIDE SEQUENCE [LARGE SCALE GENOMIC DNA]</scope>
    <source>
        <strain evidence="2">S9</strain>
    </source>
</reference>
<evidence type="ECO:0000313" key="2">
    <source>
        <dbReference type="Proteomes" id="UP000198571"/>
    </source>
</evidence>
<sequence>MGLDMYLISMPKIEGMDYEDVHSANVHLRELEEKQNELFLKVKSHIIHSEKFGMSSISLMEVVAYWRKANQIHHWFVENLRNGKDDPCFTELVTKQNLEDLLNLCLIVLSNKKNPQDLLPTRFGSFFGSCEYDDFYYMEIEETKSLLEYLLKNFNFETHYLMYQCSW</sequence>